<dbReference type="GO" id="GO:0003676">
    <property type="term" value="F:nucleic acid binding"/>
    <property type="evidence" value="ECO:0007669"/>
    <property type="project" value="InterPro"/>
</dbReference>
<evidence type="ECO:0008006" key="4">
    <source>
        <dbReference type="Google" id="ProtNLM"/>
    </source>
</evidence>
<protein>
    <recommendedName>
        <fullName evidence="4">CCHC-type domain-containing protein</fullName>
    </recommendedName>
</protein>
<reference evidence="3" key="1">
    <citation type="journal article" date="2023" name="Mol. Phylogenet. Evol.">
        <title>Genome-scale phylogeny and comparative genomics of the fungal order Sordariales.</title>
        <authorList>
            <person name="Hensen N."/>
            <person name="Bonometti L."/>
            <person name="Westerberg I."/>
            <person name="Brannstrom I.O."/>
            <person name="Guillou S."/>
            <person name="Cros-Aarteil S."/>
            <person name="Calhoun S."/>
            <person name="Haridas S."/>
            <person name="Kuo A."/>
            <person name="Mondo S."/>
            <person name="Pangilinan J."/>
            <person name="Riley R."/>
            <person name="LaButti K."/>
            <person name="Andreopoulos B."/>
            <person name="Lipzen A."/>
            <person name="Chen C."/>
            <person name="Yan M."/>
            <person name="Daum C."/>
            <person name="Ng V."/>
            <person name="Clum A."/>
            <person name="Steindorff A."/>
            <person name="Ohm R.A."/>
            <person name="Martin F."/>
            <person name="Silar P."/>
            <person name="Natvig D.O."/>
            <person name="Lalanne C."/>
            <person name="Gautier V."/>
            <person name="Ament-Velasquez S.L."/>
            <person name="Kruys A."/>
            <person name="Hutchinson M.I."/>
            <person name="Powell A.J."/>
            <person name="Barry K."/>
            <person name="Miller A.N."/>
            <person name="Grigoriev I.V."/>
            <person name="Debuchy R."/>
            <person name="Gladieux P."/>
            <person name="Hiltunen Thoren M."/>
            <person name="Johannesson H."/>
        </authorList>
    </citation>
    <scope>NUCLEOTIDE SEQUENCE [LARGE SCALE GENOMIC DNA]</scope>
    <source>
        <strain evidence="3">CBS 340.73</strain>
    </source>
</reference>
<proteinExistence type="predicted"/>
<dbReference type="EMBL" id="MU853841">
    <property type="protein sequence ID" value="KAK3937937.1"/>
    <property type="molecule type" value="Genomic_DNA"/>
</dbReference>
<dbReference type="AlphaFoldDB" id="A0AAN6S1R0"/>
<evidence type="ECO:0000313" key="3">
    <source>
        <dbReference type="Proteomes" id="UP001303473"/>
    </source>
</evidence>
<keyword evidence="3" id="KW-1185">Reference proteome</keyword>
<sequence>MPEAEGSVEKGVPSQANYQLLAYKKREKEKAKAAKNPSGNGSRNPRPRGNRNTSTTPSGSSGISAPRYGGPTAEEAKKLLLEGRCFVCKEKGHTRATCPYKERLAKEHDAKLQSIADRYVSKNRGGTPAADTESPRVTELDSDNESTN</sequence>
<dbReference type="InterPro" id="IPR036875">
    <property type="entry name" value="Znf_CCHC_sf"/>
</dbReference>
<organism evidence="2 3">
    <name type="scientific">Diplogelasinospora grovesii</name>
    <dbReference type="NCBI Taxonomy" id="303347"/>
    <lineage>
        <taxon>Eukaryota</taxon>
        <taxon>Fungi</taxon>
        <taxon>Dikarya</taxon>
        <taxon>Ascomycota</taxon>
        <taxon>Pezizomycotina</taxon>
        <taxon>Sordariomycetes</taxon>
        <taxon>Sordariomycetidae</taxon>
        <taxon>Sordariales</taxon>
        <taxon>Diplogelasinosporaceae</taxon>
        <taxon>Diplogelasinospora</taxon>
    </lineage>
</organism>
<dbReference type="GO" id="GO:0008270">
    <property type="term" value="F:zinc ion binding"/>
    <property type="evidence" value="ECO:0007669"/>
    <property type="project" value="InterPro"/>
</dbReference>
<dbReference type="Proteomes" id="UP001303473">
    <property type="component" value="Unassembled WGS sequence"/>
</dbReference>
<name>A0AAN6S1R0_9PEZI</name>
<feature type="region of interest" description="Disordered" evidence="1">
    <location>
        <begin position="1"/>
        <end position="71"/>
    </location>
</feature>
<dbReference type="SUPFAM" id="SSF57756">
    <property type="entry name" value="Retrovirus zinc finger-like domains"/>
    <property type="match status" value="1"/>
</dbReference>
<comment type="caution">
    <text evidence="2">The sequence shown here is derived from an EMBL/GenBank/DDBJ whole genome shotgun (WGS) entry which is preliminary data.</text>
</comment>
<evidence type="ECO:0000313" key="2">
    <source>
        <dbReference type="EMBL" id="KAK3937937.1"/>
    </source>
</evidence>
<feature type="compositionally biased region" description="Low complexity" evidence="1">
    <location>
        <begin position="34"/>
        <end position="44"/>
    </location>
</feature>
<feature type="region of interest" description="Disordered" evidence="1">
    <location>
        <begin position="118"/>
        <end position="148"/>
    </location>
</feature>
<accession>A0AAN6S1R0</accession>
<evidence type="ECO:0000256" key="1">
    <source>
        <dbReference type="SAM" id="MobiDB-lite"/>
    </source>
</evidence>
<gene>
    <name evidence="2" type="ORF">QBC46DRAFT_451522</name>
</gene>
<feature type="compositionally biased region" description="Low complexity" evidence="1">
    <location>
        <begin position="50"/>
        <end position="64"/>
    </location>
</feature>